<sequence>MPGAPWTDTFSMVIAGLKLFARFYLILLQGVMTTNRFCAIVFVAEYEKLFTMRKTILIVTVLFIVTLPTFPFYAFEIGECLYVFRPNYLVWTYSLSVCRDIHEISLITVNCVVLSFVILADIIVLVLLWKRRENRMLQSLDSFWSELQFIIMTVILGILTAISIGLRTALDRVPIEHVSVNYVQKVVDVILSLVSIIAVGFINRKVRMEILKIMRPWEKPRTQKRNSVLVQGKVAGNF</sequence>
<dbReference type="InterPro" id="IPR019430">
    <property type="entry name" value="7TM_GPCR_serpentine_rcpt_Srx"/>
</dbReference>
<feature type="transmembrane region" description="Helical" evidence="1">
    <location>
        <begin position="56"/>
        <end position="84"/>
    </location>
</feature>
<feature type="transmembrane region" description="Helical" evidence="1">
    <location>
        <begin position="149"/>
        <end position="170"/>
    </location>
</feature>
<feature type="transmembrane region" description="Helical" evidence="1">
    <location>
        <begin position="182"/>
        <end position="202"/>
    </location>
</feature>
<feature type="transmembrane region" description="Helical" evidence="1">
    <location>
        <begin position="104"/>
        <end position="129"/>
    </location>
</feature>
<accession>A0A016T303</accession>
<keyword evidence="1" id="KW-0472">Membrane</keyword>
<dbReference type="SUPFAM" id="SSF81321">
    <property type="entry name" value="Family A G protein-coupled receptor-like"/>
    <property type="match status" value="1"/>
</dbReference>
<dbReference type="Proteomes" id="UP000024635">
    <property type="component" value="Unassembled WGS sequence"/>
</dbReference>
<comment type="caution">
    <text evidence="3">The sequence shown here is derived from an EMBL/GenBank/DDBJ whole genome shotgun (WGS) entry which is preliminary data.</text>
</comment>
<feature type="transmembrane region" description="Helical" evidence="1">
    <location>
        <begin position="20"/>
        <end position="44"/>
    </location>
</feature>
<dbReference type="Gene3D" id="1.20.1070.10">
    <property type="entry name" value="Rhodopsin 7-helix transmembrane proteins"/>
    <property type="match status" value="1"/>
</dbReference>
<dbReference type="AlphaFoldDB" id="A0A016T303"/>
<keyword evidence="4" id="KW-1185">Reference proteome</keyword>
<evidence type="ECO:0000256" key="1">
    <source>
        <dbReference type="SAM" id="Phobius"/>
    </source>
</evidence>
<evidence type="ECO:0000259" key="2">
    <source>
        <dbReference type="Pfam" id="PF10328"/>
    </source>
</evidence>
<gene>
    <name evidence="3" type="primary">Acey_s0144.g2459</name>
    <name evidence="3" type="ORF">Y032_0144g2459</name>
</gene>
<reference evidence="4" key="1">
    <citation type="journal article" date="2015" name="Nat. Genet.">
        <title>The genome and transcriptome of the zoonotic hookworm Ancylostoma ceylanicum identify infection-specific gene families.</title>
        <authorList>
            <person name="Schwarz E.M."/>
            <person name="Hu Y."/>
            <person name="Antoshechkin I."/>
            <person name="Miller M.M."/>
            <person name="Sternberg P.W."/>
            <person name="Aroian R.V."/>
        </authorList>
    </citation>
    <scope>NUCLEOTIDE SEQUENCE</scope>
    <source>
        <strain evidence="4">HY135</strain>
    </source>
</reference>
<name>A0A016T303_9BILA</name>
<keyword evidence="1" id="KW-0812">Transmembrane</keyword>
<dbReference type="OrthoDB" id="10574413at2759"/>
<evidence type="ECO:0000313" key="4">
    <source>
        <dbReference type="Proteomes" id="UP000024635"/>
    </source>
</evidence>
<evidence type="ECO:0000313" key="3">
    <source>
        <dbReference type="EMBL" id="EYB97011.1"/>
    </source>
</evidence>
<dbReference type="EMBL" id="JARK01001480">
    <property type="protein sequence ID" value="EYB97011.1"/>
    <property type="molecule type" value="Genomic_DNA"/>
</dbReference>
<keyword evidence="1" id="KW-1133">Transmembrane helix</keyword>
<organism evidence="3 4">
    <name type="scientific">Ancylostoma ceylanicum</name>
    <dbReference type="NCBI Taxonomy" id="53326"/>
    <lineage>
        <taxon>Eukaryota</taxon>
        <taxon>Metazoa</taxon>
        <taxon>Ecdysozoa</taxon>
        <taxon>Nematoda</taxon>
        <taxon>Chromadorea</taxon>
        <taxon>Rhabditida</taxon>
        <taxon>Rhabditina</taxon>
        <taxon>Rhabditomorpha</taxon>
        <taxon>Strongyloidea</taxon>
        <taxon>Ancylostomatidae</taxon>
        <taxon>Ancylostomatinae</taxon>
        <taxon>Ancylostoma</taxon>
    </lineage>
</organism>
<dbReference type="Pfam" id="PF10328">
    <property type="entry name" value="7TM_GPCR_Srx"/>
    <property type="match status" value="1"/>
</dbReference>
<feature type="domain" description="7TM GPCR serpentine receptor class x (Srx)" evidence="2">
    <location>
        <begin position="17"/>
        <end position="164"/>
    </location>
</feature>
<proteinExistence type="predicted"/>
<protein>
    <recommendedName>
        <fullName evidence="2">7TM GPCR serpentine receptor class x (Srx) domain-containing protein</fullName>
    </recommendedName>
</protein>